<dbReference type="AlphaFoldDB" id="A0AAD4Z6C6"/>
<proteinExistence type="predicted"/>
<feature type="compositionally biased region" description="Polar residues" evidence="1">
    <location>
        <begin position="38"/>
        <end position="49"/>
    </location>
</feature>
<dbReference type="Proteomes" id="UP001054821">
    <property type="component" value="Chromosome 4"/>
</dbReference>
<dbReference type="PANTHER" id="PTHR33018:SF31">
    <property type="entry name" value="TRANSPOSASE, PTTA_EN_SPM, PLANT"/>
    <property type="match status" value="1"/>
</dbReference>
<organism evidence="2 3">
    <name type="scientific">Prunus dulcis</name>
    <name type="common">Almond</name>
    <name type="synonym">Amygdalus dulcis</name>
    <dbReference type="NCBI Taxonomy" id="3755"/>
    <lineage>
        <taxon>Eukaryota</taxon>
        <taxon>Viridiplantae</taxon>
        <taxon>Streptophyta</taxon>
        <taxon>Embryophyta</taxon>
        <taxon>Tracheophyta</taxon>
        <taxon>Spermatophyta</taxon>
        <taxon>Magnoliopsida</taxon>
        <taxon>eudicotyledons</taxon>
        <taxon>Gunneridae</taxon>
        <taxon>Pentapetalae</taxon>
        <taxon>rosids</taxon>
        <taxon>fabids</taxon>
        <taxon>Rosales</taxon>
        <taxon>Rosaceae</taxon>
        <taxon>Amygdaloideae</taxon>
        <taxon>Amygdaleae</taxon>
        <taxon>Prunus</taxon>
    </lineage>
</organism>
<gene>
    <name evidence="2" type="ORF">L3X38_024643</name>
</gene>
<comment type="caution">
    <text evidence="2">The sequence shown here is derived from an EMBL/GenBank/DDBJ whole genome shotgun (WGS) entry which is preliminary data.</text>
</comment>
<sequence>MVSRVPSKHFSLNKNECKELKVSKRQTKPLKKIKFVSSAETEPGSTTAFSEEPKSSRGINTMPRVVKSKLQKVKPVIEYNKRGKPYGLAHTEMQSYIGVLARSRVPIVDKKWTEIPKDIKVQIWEAVDMAYVVGQGGKKMVLSYAGKKWKDFKSTLTRHHILSFINERRS</sequence>
<evidence type="ECO:0000256" key="1">
    <source>
        <dbReference type="SAM" id="MobiDB-lite"/>
    </source>
</evidence>
<evidence type="ECO:0000313" key="2">
    <source>
        <dbReference type="EMBL" id="KAI5334510.1"/>
    </source>
</evidence>
<accession>A0AAD4Z6C6</accession>
<dbReference type="EMBL" id="JAJFAZ020000004">
    <property type="protein sequence ID" value="KAI5334510.1"/>
    <property type="molecule type" value="Genomic_DNA"/>
</dbReference>
<evidence type="ECO:0000313" key="3">
    <source>
        <dbReference type="Proteomes" id="UP001054821"/>
    </source>
</evidence>
<protein>
    <recommendedName>
        <fullName evidence="4">Non-ATPase subunit 9</fullName>
    </recommendedName>
</protein>
<feature type="region of interest" description="Disordered" evidence="1">
    <location>
        <begin position="37"/>
        <end position="58"/>
    </location>
</feature>
<keyword evidence="3" id="KW-1185">Reference proteome</keyword>
<evidence type="ECO:0008006" key="4">
    <source>
        <dbReference type="Google" id="ProtNLM"/>
    </source>
</evidence>
<dbReference type="PANTHER" id="PTHR33018">
    <property type="entry name" value="OS10G0338966 PROTEIN-RELATED"/>
    <property type="match status" value="1"/>
</dbReference>
<name>A0AAD4Z6C6_PRUDU</name>
<reference evidence="2 3" key="1">
    <citation type="journal article" date="2022" name="G3 (Bethesda)">
        <title>Whole-genome sequence and methylome profiling of the almond [Prunus dulcis (Mill.) D.A. Webb] cultivar 'Nonpareil'.</title>
        <authorList>
            <person name="D'Amico-Willman K.M."/>
            <person name="Ouma W.Z."/>
            <person name="Meulia T."/>
            <person name="Sideli G.M."/>
            <person name="Gradziel T.M."/>
            <person name="Fresnedo-Ramirez J."/>
        </authorList>
    </citation>
    <scope>NUCLEOTIDE SEQUENCE [LARGE SCALE GENOMIC DNA]</scope>
    <source>
        <strain evidence="2">Clone GOH B32 T37-40</strain>
    </source>
</reference>